<dbReference type="Proteomes" id="UP000176389">
    <property type="component" value="Unassembled WGS sequence"/>
</dbReference>
<evidence type="ECO:0000313" key="2">
    <source>
        <dbReference type="Proteomes" id="UP000176389"/>
    </source>
</evidence>
<dbReference type="AlphaFoldDB" id="A0A1G1WFJ5"/>
<name>A0A1G1WFJ5_9BACT</name>
<accession>A0A1G1WFJ5</accession>
<dbReference type="EMBL" id="MHCS01000021">
    <property type="protein sequence ID" value="OGY26478.1"/>
    <property type="molecule type" value="Genomic_DNA"/>
</dbReference>
<proteinExistence type="predicted"/>
<comment type="caution">
    <text evidence="1">The sequence shown here is derived from an EMBL/GenBank/DDBJ whole genome shotgun (WGS) entry which is preliminary data.</text>
</comment>
<reference evidence="1 2" key="1">
    <citation type="journal article" date="2016" name="Nat. Commun.">
        <title>Thousands of microbial genomes shed light on interconnected biogeochemical processes in an aquifer system.</title>
        <authorList>
            <person name="Anantharaman K."/>
            <person name="Brown C.T."/>
            <person name="Hug L.A."/>
            <person name="Sharon I."/>
            <person name="Castelle C.J."/>
            <person name="Probst A.J."/>
            <person name="Thomas B.C."/>
            <person name="Singh A."/>
            <person name="Wilkins M.J."/>
            <person name="Karaoz U."/>
            <person name="Brodie E.L."/>
            <person name="Williams K.H."/>
            <person name="Hubbard S.S."/>
            <person name="Banfield J.F."/>
        </authorList>
    </citation>
    <scope>NUCLEOTIDE SEQUENCE [LARGE SCALE GENOMIC DNA]</scope>
</reference>
<organism evidence="1 2">
    <name type="scientific">Candidatus Woykebacteria bacterium RBG_16_43_9</name>
    <dbReference type="NCBI Taxonomy" id="1802596"/>
    <lineage>
        <taxon>Bacteria</taxon>
        <taxon>Candidatus Woykeibacteriota</taxon>
    </lineage>
</organism>
<sequence length="74" mass="8573">MKYESNPCIRCGKERIKGKEKTISINSIKAKLTTYVCPDKECQKKVEAQLAAKEERRLAMAERRTHHHSKNKSN</sequence>
<evidence type="ECO:0000313" key="1">
    <source>
        <dbReference type="EMBL" id="OGY26478.1"/>
    </source>
</evidence>
<protein>
    <submittedName>
        <fullName evidence="1">Uncharacterized protein</fullName>
    </submittedName>
</protein>
<gene>
    <name evidence="1" type="ORF">A2Z11_02560</name>
</gene>